<sequence length="26" mass="2826">MNGMPLKDSRVIVGIYTKSVKGMGFP</sequence>
<reference evidence="1" key="1">
    <citation type="submission" date="2018-02" db="EMBL/GenBank/DDBJ databases">
        <title>Rhizophora mucronata_Transcriptome.</title>
        <authorList>
            <person name="Meera S.P."/>
            <person name="Sreeshan A."/>
            <person name="Augustine A."/>
        </authorList>
    </citation>
    <scope>NUCLEOTIDE SEQUENCE</scope>
    <source>
        <tissue evidence="1">Leaf</tissue>
    </source>
</reference>
<organism evidence="1">
    <name type="scientific">Rhizophora mucronata</name>
    <name type="common">Asiatic mangrove</name>
    <dbReference type="NCBI Taxonomy" id="61149"/>
    <lineage>
        <taxon>Eukaryota</taxon>
        <taxon>Viridiplantae</taxon>
        <taxon>Streptophyta</taxon>
        <taxon>Embryophyta</taxon>
        <taxon>Tracheophyta</taxon>
        <taxon>Spermatophyta</taxon>
        <taxon>Magnoliopsida</taxon>
        <taxon>eudicotyledons</taxon>
        <taxon>Gunneridae</taxon>
        <taxon>Pentapetalae</taxon>
        <taxon>rosids</taxon>
        <taxon>fabids</taxon>
        <taxon>Malpighiales</taxon>
        <taxon>Rhizophoraceae</taxon>
        <taxon>Rhizophora</taxon>
    </lineage>
</organism>
<evidence type="ECO:0000313" key="1">
    <source>
        <dbReference type="EMBL" id="MBX71240.1"/>
    </source>
</evidence>
<accession>A0A2P2QW46</accession>
<protein>
    <submittedName>
        <fullName evidence="1">Uncharacterized protein</fullName>
    </submittedName>
</protein>
<dbReference type="EMBL" id="GGEC01090756">
    <property type="protein sequence ID" value="MBX71240.1"/>
    <property type="molecule type" value="Transcribed_RNA"/>
</dbReference>
<name>A0A2P2QW46_RHIMU</name>
<dbReference type="AlphaFoldDB" id="A0A2P2QW46"/>
<proteinExistence type="predicted"/>